<dbReference type="AlphaFoldDB" id="A0A9P4N0Y9"/>
<dbReference type="GO" id="GO:0005737">
    <property type="term" value="C:cytoplasm"/>
    <property type="evidence" value="ECO:0007669"/>
    <property type="project" value="TreeGrafter"/>
</dbReference>
<name>A0A9P4N0Y9_9PLEO</name>
<protein>
    <submittedName>
        <fullName evidence="1">Uncharacterized protein</fullName>
    </submittedName>
</protein>
<gene>
    <name evidence="1" type="ORF">CC78DRAFT_549321</name>
</gene>
<dbReference type="SUPFAM" id="SSF53474">
    <property type="entry name" value="alpha/beta-Hydrolases"/>
    <property type="match status" value="1"/>
</dbReference>
<dbReference type="GO" id="GO:0008474">
    <property type="term" value="F:palmitoyl-(protein) hydrolase activity"/>
    <property type="evidence" value="ECO:0007669"/>
    <property type="project" value="TreeGrafter"/>
</dbReference>
<dbReference type="EMBL" id="ML986776">
    <property type="protein sequence ID" value="KAF2258194.1"/>
    <property type="molecule type" value="Genomic_DNA"/>
</dbReference>
<keyword evidence="2" id="KW-1185">Reference proteome</keyword>
<evidence type="ECO:0000313" key="2">
    <source>
        <dbReference type="Proteomes" id="UP000800093"/>
    </source>
</evidence>
<organism evidence="1 2">
    <name type="scientific">Lojkania enalia</name>
    <dbReference type="NCBI Taxonomy" id="147567"/>
    <lineage>
        <taxon>Eukaryota</taxon>
        <taxon>Fungi</taxon>
        <taxon>Dikarya</taxon>
        <taxon>Ascomycota</taxon>
        <taxon>Pezizomycotina</taxon>
        <taxon>Dothideomycetes</taxon>
        <taxon>Pleosporomycetidae</taxon>
        <taxon>Pleosporales</taxon>
        <taxon>Pleosporales incertae sedis</taxon>
        <taxon>Lojkania</taxon>
    </lineage>
</organism>
<dbReference type="InterPro" id="IPR029058">
    <property type="entry name" value="AB_hydrolase_fold"/>
</dbReference>
<dbReference type="Gene3D" id="3.40.50.1820">
    <property type="entry name" value="alpha/beta hydrolase"/>
    <property type="match status" value="1"/>
</dbReference>
<dbReference type="GO" id="GO:0052689">
    <property type="term" value="F:carboxylic ester hydrolase activity"/>
    <property type="evidence" value="ECO:0007669"/>
    <property type="project" value="TreeGrafter"/>
</dbReference>
<dbReference type="PANTHER" id="PTHR10655">
    <property type="entry name" value="LYSOPHOSPHOLIPASE-RELATED"/>
    <property type="match status" value="1"/>
</dbReference>
<dbReference type="OrthoDB" id="2418081at2759"/>
<dbReference type="Proteomes" id="UP000800093">
    <property type="component" value="Unassembled WGS sequence"/>
</dbReference>
<dbReference type="PANTHER" id="PTHR10655:SF63">
    <property type="entry name" value="PHOSPHOLIPASE_CARBOXYLESTERASE_THIOESTERASE DOMAIN-CONTAINING PROTEIN"/>
    <property type="match status" value="1"/>
</dbReference>
<comment type="caution">
    <text evidence="1">The sequence shown here is derived from an EMBL/GenBank/DDBJ whole genome shotgun (WGS) entry which is preliminary data.</text>
</comment>
<sequence>MQKNALKESVESVMDIVRTGSEVDGITIDRILLAGISQGRAMAILELLCERSGATRTNTAFLTRVLLEHCEDDEVVPIGSGKDLEEGLTVLGRYVEIKYYDDIRHWVNKPTGIDDMMALIEQRL</sequence>
<reference evidence="2" key="1">
    <citation type="journal article" date="2020" name="Stud. Mycol.">
        <title>101 Dothideomycetes genomes: A test case for predicting lifestyles and emergence of pathogens.</title>
        <authorList>
            <person name="Haridas S."/>
            <person name="Albert R."/>
            <person name="Binder M."/>
            <person name="Bloem J."/>
            <person name="LaButti K."/>
            <person name="Salamov A."/>
            <person name="Andreopoulos B."/>
            <person name="Baker S."/>
            <person name="Barry K."/>
            <person name="Bills G."/>
            <person name="Bluhm B."/>
            <person name="Cannon C."/>
            <person name="Castanera R."/>
            <person name="Culley D."/>
            <person name="Daum C."/>
            <person name="Ezra D."/>
            <person name="Gonzalez J."/>
            <person name="Henrissat B."/>
            <person name="Kuo A."/>
            <person name="Liang C."/>
            <person name="Lipzen A."/>
            <person name="Lutzoni F."/>
            <person name="Magnuson J."/>
            <person name="Mondo S."/>
            <person name="Nolan M."/>
            <person name="Ohm R."/>
            <person name="Pangilinan J."/>
            <person name="Park H.-J."/>
            <person name="Ramirez L."/>
            <person name="Alfaro M."/>
            <person name="Sun H."/>
            <person name="Tritt A."/>
            <person name="Yoshinaga Y."/>
            <person name="Zwiers L.-H."/>
            <person name="Turgeon B."/>
            <person name="Goodwin S."/>
            <person name="Spatafora J."/>
            <person name="Crous P."/>
            <person name="Grigoriev I."/>
        </authorList>
    </citation>
    <scope>NUCLEOTIDE SEQUENCE [LARGE SCALE GENOMIC DNA]</scope>
    <source>
        <strain evidence="2">CBS 304.66</strain>
    </source>
</reference>
<dbReference type="InterPro" id="IPR050565">
    <property type="entry name" value="LYPA1-2/EST-like"/>
</dbReference>
<proteinExistence type="predicted"/>
<evidence type="ECO:0000313" key="1">
    <source>
        <dbReference type="EMBL" id="KAF2258194.1"/>
    </source>
</evidence>
<accession>A0A9P4N0Y9</accession>